<dbReference type="Proteomes" id="UP000324222">
    <property type="component" value="Unassembled WGS sequence"/>
</dbReference>
<accession>A0A5B7I4A5</accession>
<name>A0A5B7I4A5_PORTR</name>
<dbReference type="EMBL" id="VSRR010043092">
    <property type="protein sequence ID" value="MPC76317.1"/>
    <property type="molecule type" value="Genomic_DNA"/>
</dbReference>
<evidence type="ECO:0000313" key="2">
    <source>
        <dbReference type="EMBL" id="MPC76317.1"/>
    </source>
</evidence>
<comment type="caution">
    <text evidence="2">The sequence shown here is derived from an EMBL/GenBank/DDBJ whole genome shotgun (WGS) entry which is preliminary data.</text>
</comment>
<feature type="region of interest" description="Disordered" evidence="1">
    <location>
        <begin position="1"/>
        <end position="26"/>
    </location>
</feature>
<evidence type="ECO:0000313" key="3">
    <source>
        <dbReference type="Proteomes" id="UP000324222"/>
    </source>
</evidence>
<evidence type="ECO:0000256" key="1">
    <source>
        <dbReference type="SAM" id="MobiDB-lite"/>
    </source>
</evidence>
<sequence>MNPWPALTSHAAAARGPSGRRARASG</sequence>
<gene>
    <name evidence="2" type="ORF">E2C01_070727</name>
</gene>
<keyword evidence="3" id="KW-1185">Reference proteome</keyword>
<protein>
    <submittedName>
        <fullName evidence="2">Uncharacterized protein</fullName>
    </submittedName>
</protein>
<proteinExistence type="predicted"/>
<reference evidence="2 3" key="1">
    <citation type="submission" date="2019-05" db="EMBL/GenBank/DDBJ databases">
        <title>Another draft genome of Portunus trituberculatus and its Hox gene families provides insights of decapod evolution.</title>
        <authorList>
            <person name="Jeong J.-H."/>
            <person name="Song I."/>
            <person name="Kim S."/>
            <person name="Choi T."/>
            <person name="Kim D."/>
            <person name="Ryu S."/>
            <person name="Kim W."/>
        </authorList>
    </citation>
    <scope>NUCLEOTIDE SEQUENCE [LARGE SCALE GENOMIC DNA]</scope>
    <source>
        <tissue evidence="2">Muscle</tissue>
    </source>
</reference>
<dbReference type="AlphaFoldDB" id="A0A5B7I4A5"/>
<organism evidence="2 3">
    <name type="scientific">Portunus trituberculatus</name>
    <name type="common">Swimming crab</name>
    <name type="synonym">Neptunus trituberculatus</name>
    <dbReference type="NCBI Taxonomy" id="210409"/>
    <lineage>
        <taxon>Eukaryota</taxon>
        <taxon>Metazoa</taxon>
        <taxon>Ecdysozoa</taxon>
        <taxon>Arthropoda</taxon>
        <taxon>Crustacea</taxon>
        <taxon>Multicrustacea</taxon>
        <taxon>Malacostraca</taxon>
        <taxon>Eumalacostraca</taxon>
        <taxon>Eucarida</taxon>
        <taxon>Decapoda</taxon>
        <taxon>Pleocyemata</taxon>
        <taxon>Brachyura</taxon>
        <taxon>Eubrachyura</taxon>
        <taxon>Portunoidea</taxon>
        <taxon>Portunidae</taxon>
        <taxon>Portuninae</taxon>
        <taxon>Portunus</taxon>
    </lineage>
</organism>